<dbReference type="Pfam" id="PF05593">
    <property type="entry name" value="RHS_repeat"/>
    <property type="match status" value="2"/>
</dbReference>
<evidence type="ECO:0000256" key="1">
    <source>
        <dbReference type="ARBA" id="ARBA00022737"/>
    </source>
</evidence>
<gene>
    <name evidence="6" type="ORF">K6978_13955</name>
</gene>
<dbReference type="EMBL" id="CP082214">
    <property type="protein sequence ID" value="WDM70515.1"/>
    <property type="molecule type" value="Genomic_DNA"/>
</dbReference>
<feature type="domain" description="DUF6531" evidence="4">
    <location>
        <begin position="157"/>
        <end position="236"/>
    </location>
</feature>
<name>A0ABY7Y9H4_9XANT</name>
<keyword evidence="1" id="KW-0677">Repeat</keyword>
<dbReference type="InterPro" id="IPR022385">
    <property type="entry name" value="Rhs_assc_core"/>
</dbReference>
<dbReference type="InterPro" id="IPR006530">
    <property type="entry name" value="YD"/>
</dbReference>
<protein>
    <submittedName>
        <fullName evidence="6">DUF6531 domain-containing protein</fullName>
    </submittedName>
</protein>
<dbReference type="InterPro" id="IPR031325">
    <property type="entry name" value="RHS_repeat"/>
</dbReference>
<feature type="region of interest" description="Disordered" evidence="2">
    <location>
        <begin position="132"/>
        <end position="152"/>
    </location>
</feature>
<feature type="chain" id="PRO_5045505140" evidence="3">
    <location>
        <begin position="31"/>
        <end position="1523"/>
    </location>
</feature>
<dbReference type="Pfam" id="PF20148">
    <property type="entry name" value="DUF6531"/>
    <property type="match status" value="1"/>
</dbReference>
<feature type="signal peptide" evidence="3">
    <location>
        <begin position="1"/>
        <end position="30"/>
    </location>
</feature>
<evidence type="ECO:0000256" key="3">
    <source>
        <dbReference type="SAM" id="SignalP"/>
    </source>
</evidence>
<proteinExistence type="predicted"/>
<dbReference type="RefSeq" id="WP_274396396.1">
    <property type="nucleotide sequence ID" value="NZ_CP082213.1"/>
</dbReference>
<evidence type="ECO:0000256" key="2">
    <source>
        <dbReference type="SAM" id="MobiDB-lite"/>
    </source>
</evidence>
<dbReference type="InterPro" id="IPR056823">
    <property type="entry name" value="TEN-like_YD-shell"/>
</dbReference>
<evidence type="ECO:0000259" key="4">
    <source>
        <dbReference type="Pfam" id="PF20148"/>
    </source>
</evidence>
<dbReference type="NCBIfam" id="TIGR03696">
    <property type="entry name" value="Rhs_assc_core"/>
    <property type="match status" value="1"/>
</dbReference>
<dbReference type="PANTHER" id="PTHR32305">
    <property type="match status" value="1"/>
</dbReference>
<accession>A0ABY7Y9H4</accession>
<sequence length="1523" mass="162791">MDAVSRTLARYFTLCASVGLLFMAALEANAASYYGPPYTLNTIYGNPTFESAGAGVDWIIGQMTKGCISKPQGCPSWPVVKYNSATTGAFVMWPNDPTGLGYFVEATKYTVGSPRKNLGGCSMSCSGGIGGSKDGTGPRGSRDSAAAANKSGSVFEGDPINVATGNFYRQDTDYDNSAGLVFRRFYNSASSVTSTSMGKQWRHFFDRSLEIQRSTSAMTDTQAINAYRPDGSSVTFLLTNSVWKASSDYAETLVERPDGAGFALAISATQQTEIYNAKGVLQEVYDRSGQRIYLLTYSVPDAAGVGGGLLLSAADRNGRKIDFDYDGASRLVGVTLPDKGRVVYSYGTNGYLASVKYPDGNSIGYLYNESDFTWGNNLPGVMTGVIDEKGGRYETITYQSGGRRATSASFAGGVDTTRIDYDAYSTNGIVNASVAGPLGVRSYFSFVDAATGAIRFASSGLPCGTQCNQPYRAITYDANGYVASMTDFLGNKTQTSFDVNGLLQQQVDAVGSTQQRTTNTVWNTAIRQPIERTVLDANNVAKAKSKWAYNSSGLQTARCEINTAVAAADAYACGSSTDAPEGVRQWRISYCEKVDAVNCPQVGLIVSVDGPRTDVSDVRSYRYFTSSDESGCGTAGGQCHRAGDIFQTTGAVGQVTTYASYDVNGRPARVVDSNGVATDFSYAPRGWLTSKITRFAANGAASAQDRATTINYDETGNVKQVIEPDGLTVTYGYDSAHRLTDITDGAGNNVHYVLDVAGNRLKEDVKDPSGTVKKTLTRVYNKLGQLQTQADASANPIDFSYDLNGDLNLVADALGRKTQLNSDPLRRVVRTLQDVGGLAVETTQQLDALDRVTAVIDPKSLVTRYDYNSLGDLGKLTSPDTGATTYSYDAAGNRTLEATARGVKISSSYDAVGRLTKLSYPTSTFNVLYSYDAAAVSCQAGETFANGRLASIKDSSGTTEYCYNSFGDVVRKQQTTNGKVFTLRYGYTVGGRLASVIYPDGATVDYVRNGLGQAIEVGYTPFTGARQILLKNASYLPLGPVSGWNYGNGRVLTRTYDQDYRPKAVQDTSAGGLDVGFGFDPVGNLSKLTPAGGTVTDVVLGYDSLGRLTEFKDGLTGTVLDGYTYDKTGNRQSSKSAAGTVAYTYETGSHRLTSVGAVPRVYNAVGDTTSINGVEREFVYDVTGRMSQVKRNGVVALEYRYNGRGEQVRRFLGNANTYTLYDDFGRWMGDYDNAGKPLQQVIWLDNMPVGLTSAGAKLMYIEPDHLGSPRVVIDPTRDVAVWTWSLKGEAFGNTAPNQDPDGDGAALVLDMRFPGQRYDAVSGLSQNYFRDYDPTTGRYGQSDPTGIASDMSTYSYVSASPYEMFDLLGLESIGSFNNGGYRIFWENGVNLRGPDFVKVSFSYGIGTLSFSRGRNGRVYMSKGLAKIYPHPISAGVSASMGWVNECGERPGDAKLNNLFTGPGLATFGAYGPFGGAYGYSPGAGSTTEIGAGLGVSITKGAATAGGGGEMGEVISNDGWGWAW</sequence>
<evidence type="ECO:0000313" key="6">
    <source>
        <dbReference type="EMBL" id="WDM70515.1"/>
    </source>
</evidence>
<dbReference type="InterPro" id="IPR050708">
    <property type="entry name" value="T6SS_VgrG/RHS"/>
</dbReference>
<reference evidence="6 7" key="1">
    <citation type="submission" date="2021-08" db="EMBL/GenBank/DDBJ databases">
        <title>Genome sequences of Xanthomonas cucurbitae isolates from 5 Midwestern US states.</title>
        <authorList>
            <person name="Hind S.R."/>
        </authorList>
    </citation>
    <scope>NUCLEOTIDE SEQUENCE [LARGE SCALE GENOMIC DNA]</scope>
    <source>
        <strain evidence="6 7">OH_261</strain>
    </source>
</reference>
<dbReference type="Gene3D" id="2.180.10.10">
    <property type="entry name" value="RHS repeat-associated core"/>
    <property type="match status" value="3"/>
</dbReference>
<evidence type="ECO:0000259" key="5">
    <source>
        <dbReference type="Pfam" id="PF25023"/>
    </source>
</evidence>
<evidence type="ECO:0000313" key="7">
    <source>
        <dbReference type="Proteomes" id="UP001214201"/>
    </source>
</evidence>
<dbReference type="Pfam" id="PF25023">
    <property type="entry name" value="TEN_YD-shell"/>
    <property type="match status" value="1"/>
</dbReference>
<dbReference type="Proteomes" id="UP001214201">
    <property type="component" value="Chromosome"/>
</dbReference>
<dbReference type="InterPro" id="IPR045351">
    <property type="entry name" value="DUF6531"/>
</dbReference>
<dbReference type="NCBIfam" id="TIGR01643">
    <property type="entry name" value="YD_repeat_2x"/>
    <property type="match status" value="2"/>
</dbReference>
<keyword evidence="3" id="KW-0732">Signal</keyword>
<dbReference type="PANTHER" id="PTHR32305:SF15">
    <property type="entry name" value="PROTEIN RHSA-RELATED"/>
    <property type="match status" value="1"/>
</dbReference>
<organism evidence="6 7">
    <name type="scientific">Xanthomonas cucurbitae</name>
    <dbReference type="NCBI Taxonomy" id="56453"/>
    <lineage>
        <taxon>Bacteria</taxon>
        <taxon>Pseudomonadati</taxon>
        <taxon>Pseudomonadota</taxon>
        <taxon>Gammaproteobacteria</taxon>
        <taxon>Lysobacterales</taxon>
        <taxon>Lysobacteraceae</taxon>
        <taxon>Xanthomonas</taxon>
    </lineage>
</organism>
<keyword evidence="7" id="KW-1185">Reference proteome</keyword>
<feature type="domain" description="Teneurin-like YD-shell" evidence="5">
    <location>
        <begin position="1101"/>
        <end position="1345"/>
    </location>
</feature>